<proteinExistence type="predicted"/>
<dbReference type="Proteomes" id="UP001519289">
    <property type="component" value="Unassembled WGS sequence"/>
</dbReference>
<organism evidence="1 2">
    <name type="scientific">Symbiobacterium terraclitae</name>
    <dbReference type="NCBI Taxonomy" id="557451"/>
    <lineage>
        <taxon>Bacteria</taxon>
        <taxon>Bacillati</taxon>
        <taxon>Bacillota</taxon>
        <taxon>Clostridia</taxon>
        <taxon>Eubacteriales</taxon>
        <taxon>Symbiobacteriaceae</taxon>
        <taxon>Symbiobacterium</taxon>
    </lineage>
</organism>
<evidence type="ECO:0008006" key="3">
    <source>
        <dbReference type="Google" id="ProtNLM"/>
    </source>
</evidence>
<dbReference type="EMBL" id="JAGGLG010000007">
    <property type="protein sequence ID" value="MBP2017810.1"/>
    <property type="molecule type" value="Genomic_DNA"/>
</dbReference>
<comment type="caution">
    <text evidence="1">The sequence shown here is derived from an EMBL/GenBank/DDBJ whole genome shotgun (WGS) entry which is preliminary data.</text>
</comment>
<accession>A0ABS4JQK4</accession>
<sequence>MASVQMLPVDWEKVTVANNPFMGPGSAVCDPSSPKEDLNRYVKVGIVKNVTNLVTKCMATGVVQHFLLLAPFGYGKSRSFAAAMAIAKANNAMTLYVKFSNYRTEEAVDVILGNLCKELFNQACAISGESPVVLRKKLVGNADPMSLSPLEFLPNLSKALGSKWLLVFLDEIEKVLEAEGLSIDHKINILNVFKHWAEYGKEGYVLGLAGTGSVQQWLTTAAPEFIDRFELLRDEGLSPTETVQYIRETCEKVLGPGKEIISDSVVTSLHRIARGIPRLLESIAHECWNWAAGTKKVLDAHQFRLMVSEVYGLALKETCRAHEFSDEQMEIILKLLQFGGTARLRDLVSPDDLQTYRTHGKWLLSLAKKSDSRVVERSKRGVYTISDEFMMEIIRRKLARRGGK</sequence>
<protein>
    <recommendedName>
        <fullName evidence="3">ATPase</fullName>
    </recommendedName>
</protein>
<keyword evidence="2" id="KW-1185">Reference proteome</keyword>
<reference evidence="1 2" key="1">
    <citation type="submission" date="2021-03" db="EMBL/GenBank/DDBJ databases">
        <title>Genomic Encyclopedia of Type Strains, Phase IV (KMG-IV): sequencing the most valuable type-strain genomes for metagenomic binning, comparative biology and taxonomic classification.</title>
        <authorList>
            <person name="Goeker M."/>
        </authorList>
    </citation>
    <scope>NUCLEOTIDE SEQUENCE [LARGE SCALE GENOMIC DNA]</scope>
    <source>
        <strain evidence="1 2">DSM 27138</strain>
    </source>
</reference>
<evidence type="ECO:0000313" key="2">
    <source>
        <dbReference type="Proteomes" id="UP001519289"/>
    </source>
</evidence>
<dbReference type="InterPro" id="IPR027417">
    <property type="entry name" value="P-loop_NTPase"/>
</dbReference>
<name>A0ABS4JQK4_9FIRM</name>
<gene>
    <name evidence="1" type="ORF">J2Z79_001195</name>
</gene>
<dbReference type="SUPFAM" id="SSF52540">
    <property type="entry name" value="P-loop containing nucleoside triphosphate hydrolases"/>
    <property type="match status" value="1"/>
</dbReference>
<evidence type="ECO:0000313" key="1">
    <source>
        <dbReference type="EMBL" id="MBP2017810.1"/>
    </source>
</evidence>
<dbReference type="RefSeq" id="WP_209465949.1">
    <property type="nucleotide sequence ID" value="NZ_JAGGLG010000007.1"/>
</dbReference>